<dbReference type="EMBL" id="AMZH03021085">
    <property type="protein sequence ID" value="RRT38562.1"/>
    <property type="molecule type" value="Genomic_DNA"/>
</dbReference>
<protein>
    <submittedName>
        <fullName evidence="1">Uncharacterized protein</fullName>
    </submittedName>
</protein>
<organism evidence="1 2">
    <name type="scientific">Ensete ventricosum</name>
    <name type="common">Abyssinian banana</name>
    <name type="synonym">Musa ensete</name>
    <dbReference type="NCBI Taxonomy" id="4639"/>
    <lineage>
        <taxon>Eukaryota</taxon>
        <taxon>Viridiplantae</taxon>
        <taxon>Streptophyta</taxon>
        <taxon>Embryophyta</taxon>
        <taxon>Tracheophyta</taxon>
        <taxon>Spermatophyta</taxon>
        <taxon>Magnoliopsida</taxon>
        <taxon>Liliopsida</taxon>
        <taxon>Zingiberales</taxon>
        <taxon>Musaceae</taxon>
        <taxon>Ensete</taxon>
    </lineage>
</organism>
<reference evidence="1 2" key="1">
    <citation type="journal article" date="2014" name="Agronomy (Basel)">
        <title>A Draft Genome Sequence for Ensete ventricosum, the Drought-Tolerant Tree Against Hunger.</title>
        <authorList>
            <person name="Harrison J."/>
            <person name="Moore K.A."/>
            <person name="Paszkiewicz K."/>
            <person name="Jones T."/>
            <person name="Grant M."/>
            <person name="Ambacheew D."/>
            <person name="Muzemil S."/>
            <person name="Studholme D.J."/>
        </authorList>
    </citation>
    <scope>NUCLEOTIDE SEQUENCE [LARGE SCALE GENOMIC DNA]</scope>
</reference>
<evidence type="ECO:0000313" key="1">
    <source>
        <dbReference type="EMBL" id="RRT38562.1"/>
    </source>
</evidence>
<accession>A0A426XGH7</accession>
<dbReference type="AlphaFoldDB" id="A0A426XGH7"/>
<sequence length="211" mass="23701">MIGGRENRAHRMPLWLTSHTHCSKGTRSGVPESGLASTVAPHAKSVASPQCCETPRQDTIVTTWGDTKSGARSFSSHTICWERVIPSPRCDSWRVHRSNASWPKGWRRALHAKASGDGYDMNYVEHIAGITVRHLQRGRHGCVCAALLLLWMDLGGRGMNPSNVAYMRKGLCIRMRPLDISGWDRSKFDGICCLLQLRLQEPYPQRIKRRG</sequence>
<proteinExistence type="predicted"/>
<gene>
    <name evidence="1" type="ORF">B296_00029405</name>
</gene>
<comment type="caution">
    <text evidence="1">The sequence shown here is derived from an EMBL/GenBank/DDBJ whole genome shotgun (WGS) entry which is preliminary data.</text>
</comment>
<dbReference type="Proteomes" id="UP000287651">
    <property type="component" value="Unassembled WGS sequence"/>
</dbReference>
<evidence type="ECO:0000313" key="2">
    <source>
        <dbReference type="Proteomes" id="UP000287651"/>
    </source>
</evidence>
<name>A0A426XGH7_ENSVE</name>